<name>A0A2C9VHG0_MANES</name>
<organism evidence="1">
    <name type="scientific">Manihot esculenta</name>
    <name type="common">Cassava</name>
    <name type="synonym">Jatropha manihot</name>
    <dbReference type="NCBI Taxonomy" id="3983"/>
    <lineage>
        <taxon>Eukaryota</taxon>
        <taxon>Viridiplantae</taxon>
        <taxon>Streptophyta</taxon>
        <taxon>Embryophyta</taxon>
        <taxon>Tracheophyta</taxon>
        <taxon>Spermatophyta</taxon>
        <taxon>Magnoliopsida</taxon>
        <taxon>eudicotyledons</taxon>
        <taxon>Gunneridae</taxon>
        <taxon>Pentapetalae</taxon>
        <taxon>rosids</taxon>
        <taxon>fabids</taxon>
        <taxon>Malpighiales</taxon>
        <taxon>Euphorbiaceae</taxon>
        <taxon>Crotonoideae</taxon>
        <taxon>Manihoteae</taxon>
        <taxon>Manihot</taxon>
    </lineage>
</organism>
<gene>
    <name evidence="1" type="ORF">MANES_08G104800</name>
</gene>
<dbReference type="EMBL" id="CM004394">
    <property type="protein sequence ID" value="OAY43872.1"/>
    <property type="molecule type" value="Genomic_DNA"/>
</dbReference>
<protein>
    <submittedName>
        <fullName evidence="1">Uncharacterized protein</fullName>
    </submittedName>
</protein>
<dbReference type="AlphaFoldDB" id="A0A2C9VHG0"/>
<evidence type="ECO:0000313" key="1">
    <source>
        <dbReference type="EMBL" id="OAY43872.1"/>
    </source>
</evidence>
<sequence>MQGQIRTQDPTERRVLINPCKKIMGHTSITVDRQPWLPSWPL</sequence>
<proteinExistence type="predicted"/>
<reference evidence="1" key="1">
    <citation type="submission" date="2016-02" db="EMBL/GenBank/DDBJ databases">
        <title>WGS assembly of Manihot esculenta.</title>
        <authorList>
            <person name="Bredeson J.V."/>
            <person name="Prochnik S.E."/>
            <person name="Lyons J.B."/>
            <person name="Schmutz J."/>
            <person name="Grimwood J."/>
            <person name="Vrebalov J."/>
            <person name="Bart R.S."/>
            <person name="Amuge T."/>
            <person name="Ferguson M.E."/>
            <person name="Green R."/>
            <person name="Putnam N."/>
            <person name="Stites J."/>
            <person name="Rounsley S."/>
            <person name="Rokhsar D.S."/>
        </authorList>
    </citation>
    <scope>NUCLEOTIDE SEQUENCE [LARGE SCALE GENOMIC DNA]</scope>
    <source>
        <tissue evidence="1">Leaf</tissue>
    </source>
</reference>
<accession>A0A2C9VHG0</accession>